<dbReference type="PROSITE" id="PS50076">
    <property type="entry name" value="DNAJ_2"/>
    <property type="match status" value="1"/>
</dbReference>
<dbReference type="InterPro" id="IPR018253">
    <property type="entry name" value="DnaJ_domain_CS"/>
</dbReference>
<dbReference type="GO" id="GO:0051082">
    <property type="term" value="F:unfolded protein binding"/>
    <property type="evidence" value="ECO:0007669"/>
    <property type="project" value="TreeGrafter"/>
</dbReference>
<proteinExistence type="predicted"/>
<keyword evidence="1" id="KW-0143">Chaperone</keyword>
<evidence type="ECO:0000313" key="4">
    <source>
        <dbReference type="EMBL" id="EPQ29258.1"/>
    </source>
</evidence>
<dbReference type="SMART" id="SM00271">
    <property type="entry name" value="DnaJ"/>
    <property type="match status" value="1"/>
</dbReference>
<dbReference type="GO" id="GO:0042026">
    <property type="term" value="P:protein refolding"/>
    <property type="evidence" value="ECO:0007669"/>
    <property type="project" value="TreeGrafter"/>
</dbReference>
<protein>
    <recommendedName>
        <fullName evidence="3">J domain-containing protein</fullName>
    </recommendedName>
</protein>
<evidence type="ECO:0000259" key="3">
    <source>
        <dbReference type="PROSITE" id="PS50076"/>
    </source>
</evidence>
<gene>
    <name evidence="4" type="ORF">PFL1_03013</name>
</gene>
<dbReference type="InterPro" id="IPR036869">
    <property type="entry name" value="J_dom_sf"/>
</dbReference>
<reference evidence="4 5" key="1">
    <citation type="journal article" date="2013" name="Plant Cell">
        <title>The transition from a phytopathogenic smut ancestor to an anamorphic biocontrol agent deciphered by comparative whole-genome analysis.</title>
        <authorList>
            <person name="Lefebvre F."/>
            <person name="Joly D.L."/>
            <person name="Labbe C."/>
            <person name="Teichmann B."/>
            <person name="Linning R."/>
            <person name="Belzile F."/>
            <person name="Bakkeren G."/>
            <person name="Belanger R.R."/>
        </authorList>
    </citation>
    <scope>NUCLEOTIDE SEQUENCE [LARGE SCALE GENOMIC DNA]</scope>
    <source>
        <strain evidence="4 5">PF-1</strain>
    </source>
</reference>
<dbReference type="KEGG" id="pfp:PFL1_03013"/>
<dbReference type="RefSeq" id="XP_007878721.1">
    <property type="nucleotide sequence ID" value="XM_007880530.1"/>
</dbReference>
<dbReference type="HOGENOM" id="CLU_048635_0_0_1"/>
<dbReference type="Pfam" id="PF00226">
    <property type="entry name" value="DnaJ"/>
    <property type="match status" value="1"/>
</dbReference>
<accession>A0A061H9E4</accession>
<dbReference type="PANTHER" id="PTHR43096">
    <property type="entry name" value="DNAJ HOMOLOG 1, MITOCHONDRIAL-RELATED"/>
    <property type="match status" value="1"/>
</dbReference>
<dbReference type="SUPFAM" id="SSF46565">
    <property type="entry name" value="Chaperone J-domain"/>
    <property type="match status" value="1"/>
</dbReference>
<evidence type="ECO:0000313" key="5">
    <source>
        <dbReference type="Proteomes" id="UP000053664"/>
    </source>
</evidence>
<dbReference type="OrthoDB" id="445556at2759"/>
<dbReference type="InterPro" id="IPR001623">
    <property type="entry name" value="DnaJ_domain"/>
</dbReference>
<sequence length="408" mass="45508">MAGPPGTAVGRGWSSMPAPPRPPRKRHLHRQLHPRLAAPPHRTPAHQVRFNTTSKGNGVGGGASQDLSYPSHLASPTPYDIFRLPRSTTSAQVKARYYDLVRCLHPDRILHPDSTASERDKATSEFKLVVQAYNLLKDPRKKDLYDRSGFGWDSKKGLTDAASRGAAGHPWDRTGWANRGGVDRRYRRPAADGWSGSQHDFYGWQTYAASRHGPAFYGFTPSYNPHAARPRYTSNGLFFSTVFVVTWFVAALQYRRISAESKRAIERADRHHLDAAKSLEEARLVARSDEGRQRYEAYKRRAREQKVLEELERQQARLMAGQPLVHGHHNDGQEGHATMTAARDRLQIEAGPWGIGHGGPSGKEAAERRKAEASQREQRRMGRMPPPSPPPADSSPEPANPSTQPQAP</sequence>
<feature type="compositionally biased region" description="Pro residues" evidence="2">
    <location>
        <begin position="384"/>
        <end position="393"/>
    </location>
</feature>
<dbReference type="CDD" id="cd06257">
    <property type="entry name" value="DnaJ"/>
    <property type="match status" value="1"/>
</dbReference>
<organism evidence="4 5">
    <name type="scientific">Pseudozyma flocculosa PF-1</name>
    <dbReference type="NCBI Taxonomy" id="1277687"/>
    <lineage>
        <taxon>Eukaryota</taxon>
        <taxon>Fungi</taxon>
        <taxon>Dikarya</taxon>
        <taxon>Basidiomycota</taxon>
        <taxon>Ustilaginomycotina</taxon>
        <taxon>Ustilaginomycetes</taxon>
        <taxon>Ustilaginales</taxon>
        <taxon>Ustilaginaceae</taxon>
        <taxon>Pseudozyma</taxon>
    </lineage>
</organism>
<dbReference type="EMBL" id="KE361631">
    <property type="protein sequence ID" value="EPQ29258.1"/>
    <property type="molecule type" value="Genomic_DNA"/>
</dbReference>
<name>A0A061H9E4_9BASI</name>
<dbReference type="PRINTS" id="PR00625">
    <property type="entry name" value="JDOMAIN"/>
</dbReference>
<dbReference type="Proteomes" id="UP000053664">
    <property type="component" value="Unassembled WGS sequence"/>
</dbReference>
<feature type="domain" description="J" evidence="3">
    <location>
        <begin position="77"/>
        <end position="149"/>
    </location>
</feature>
<dbReference type="eggNOG" id="ENOG502S6WI">
    <property type="taxonomic scope" value="Eukaryota"/>
</dbReference>
<feature type="region of interest" description="Disordered" evidence="2">
    <location>
        <begin position="1"/>
        <end position="70"/>
    </location>
</feature>
<evidence type="ECO:0000256" key="2">
    <source>
        <dbReference type="SAM" id="MobiDB-lite"/>
    </source>
</evidence>
<dbReference type="AlphaFoldDB" id="A0A061H9E4"/>
<feature type="compositionally biased region" description="Basic and acidic residues" evidence="2">
    <location>
        <begin position="364"/>
        <end position="380"/>
    </location>
</feature>
<dbReference type="Gene3D" id="1.10.287.110">
    <property type="entry name" value="DnaJ domain"/>
    <property type="match status" value="1"/>
</dbReference>
<feature type="compositionally biased region" description="Basic residues" evidence="2">
    <location>
        <begin position="22"/>
        <end position="33"/>
    </location>
</feature>
<dbReference type="PROSITE" id="PS00636">
    <property type="entry name" value="DNAJ_1"/>
    <property type="match status" value="1"/>
</dbReference>
<dbReference type="GO" id="GO:0005737">
    <property type="term" value="C:cytoplasm"/>
    <property type="evidence" value="ECO:0007669"/>
    <property type="project" value="TreeGrafter"/>
</dbReference>
<dbReference type="PANTHER" id="PTHR43096:SF52">
    <property type="entry name" value="DNAJ HOMOLOG 1, MITOCHONDRIAL-RELATED"/>
    <property type="match status" value="1"/>
</dbReference>
<evidence type="ECO:0000256" key="1">
    <source>
        <dbReference type="ARBA" id="ARBA00023186"/>
    </source>
</evidence>
<feature type="region of interest" description="Disordered" evidence="2">
    <location>
        <begin position="350"/>
        <end position="408"/>
    </location>
</feature>
<dbReference type="GeneID" id="19317125"/>